<dbReference type="PROSITE" id="PS51999">
    <property type="entry name" value="ZF_GRF"/>
    <property type="match status" value="1"/>
</dbReference>
<proteinExistence type="predicted"/>
<keyword evidence="3" id="KW-0862">Zinc</keyword>
<keyword evidence="9" id="KW-1185">Reference proteome</keyword>
<dbReference type="SUPFAM" id="SSF51197">
    <property type="entry name" value="Clavaminate synthase-like"/>
    <property type="match status" value="1"/>
</dbReference>
<dbReference type="CDD" id="cd14279">
    <property type="entry name" value="CUE"/>
    <property type="match status" value="1"/>
</dbReference>
<dbReference type="InterPro" id="IPR032854">
    <property type="entry name" value="ALKBH3"/>
</dbReference>
<organism evidence="8 9">
    <name type="scientific">Parascedosporium putredinis</name>
    <dbReference type="NCBI Taxonomy" id="1442378"/>
    <lineage>
        <taxon>Eukaryota</taxon>
        <taxon>Fungi</taxon>
        <taxon>Dikarya</taxon>
        <taxon>Ascomycota</taxon>
        <taxon>Pezizomycotina</taxon>
        <taxon>Sordariomycetes</taxon>
        <taxon>Hypocreomycetidae</taxon>
        <taxon>Microascales</taxon>
        <taxon>Microascaceae</taxon>
        <taxon>Parascedosporium</taxon>
    </lineage>
</organism>
<dbReference type="GO" id="GO:0008270">
    <property type="term" value="F:zinc ion binding"/>
    <property type="evidence" value="ECO:0007669"/>
    <property type="project" value="UniProtKB-KW"/>
</dbReference>
<dbReference type="EMBL" id="CALLCH030000001">
    <property type="protein sequence ID" value="CAI4210726.1"/>
    <property type="molecule type" value="Genomic_DNA"/>
</dbReference>
<accession>A0A9P1M5Y1</accession>
<dbReference type="Pfam" id="PF06839">
    <property type="entry name" value="Zn_ribbon_GRF"/>
    <property type="match status" value="1"/>
</dbReference>
<dbReference type="GO" id="GO:0051213">
    <property type="term" value="F:dioxygenase activity"/>
    <property type="evidence" value="ECO:0007669"/>
    <property type="project" value="InterPro"/>
</dbReference>
<evidence type="ECO:0000259" key="7">
    <source>
        <dbReference type="PROSITE" id="PS51999"/>
    </source>
</evidence>
<feature type="domain" description="GRF-type" evidence="7">
    <location>
        <begin position="581"/>
        <end position="626"/>
    </location>
</feature>
<evidence type="ECO:0000313" key="8">
    <source>
        <dbReference type="EMBL" id="CAI4210726.1"/>
    </source>
</evidence>
<dbReference type="Gene3D" id="2.60.120.590">
    <property type="entry name" value="Alpha-ketoglutarate-dependent dioxygenase AlkB-like"/>
    <property type="match status" value="1"/>
</dbReference>
<evidence type="ECO:0000313" key="9">
    <source>
        <dbReference type="Proteomes" id="UP000838763"/>
    </source>
</evidence>
<dbReference type="InterPro" id="IPR010666">
    <property type="entry name" value="Znf_GRF"/>
</dbReference>
<evidence type="ECO:0000256" key="2">
    <source>
        <dbReference type="ARBA" id="ARBA00022771"/>
    </source>
</evidence>
<dbReference type="PANTHER" id="PTHR31212:SF4">
    <property type="entry name" value="ALPHA-KETOGLUTARATE-DEPENDENT DIOXYGENASE ALKB HOMOLOG 3"/>
    <property type="match status" value="1"/>
</dbReference>
<evidence type="ECO:0000256" key="3">
    <source>
        <dbReference type="ARBA" id="ARBA00022833"/>
    </source>
</evidence>
<evidence type="ECO:0000256" key="1">
    <source>
        <dbReference type="ARBA" id="ARBA00022723"/>
    </source>
</evidence>
<dbReference type="Pfam" id="PF13532">
    <property type="entry name" value="2OG-FeII_Oxy_2"/>
    <property type="match status" value="1"/>
</dbReference>
<comment type="caution">
    <text evidence="8">The sequence shown here is derived from an EMBL/GenBank/DDBJ whole genome shotgun (WGS) entry which is preliminary data.</text>
</comment>
<gene>
    <name evidence="8" type="ORF">PPNO1_LOCUS526</name>
</gene>
<feature type="region of interest" description="Disordered" evidence="5">
    <location>
        <begin position="276"/>
        <end position="296"/>
    </location>
</feature>
<feature type="compositionally biased region" description="Low complexity" evidence="5">
    <location>
        <begin position="187"/>
        <end position="217"/>
    </location>
</feature>
<evidence type="ECO:0000256" key="4">
    <source>
        <dbReference type="PROSITE-ProRule" id="PRU01343"/>
    </source>
</evidence>
<reference evidence="8" key="1">
    <citation type="submission" date="2022-11" db="EMBL/GenBank/DDBJ databases">
        <authorList>
            <person name="Scott C."/>
            <person name="Bruce N."/>
        </authorList>
    </citation>
    <scope>NUCLEOTIDE SEQUENCE</scope>
</reference>
<keyword evidence="6" id="KW-0812">Transmembrane</keyword>
<dbReference type="OrthoDB" id="545910at2759"/>
<dbReference type="PANTHER" id="PTHR31212">
    <property type="entry name" value="ALPHA-KETOGLUTARATE-DEPENDENT DIOXYGENASE ALKB HOMOLOG 3"/>
    <property type="match status" value="1"/>
</dbReference>
<dbReference type="GO" id="GO:0006307">
    <property type="term" value="P:DNA alkylation repair"/>
    <property type="evidence" value="ECO:0007669"/>
    <property type="project" value="InterPro"/>
</dbReference>
<dbReference type="AlphaFoldDB" id="A0A9P1M5Y1"/>
<name>A0A9P1M5Y1_9PEZI</name>
<dbReference type="Proteomes" id="UP000838763">
    <property type="component" value="Unassembled WGS sequence"/>
</dbReference>
<keyword evidence="2 4" id="KW-0863">Zinc-finger</keyword>
<dbReference type="InterPro" id="IPR037151">
    <property type="entry name" value="AlkB-like_sf"/>
</dbReference>
<keyword evidence="6" id="KW-0472">Membrane</keyword>
<feature type="transmembrane region" description="Helical" evidence="6">
    <location>
        <begin position="239"/>
        <end position="259"/>
    </location>
</feature>
<evidence type="ECO:0000256" key="5">
    <source>
        <dbReference type="SAM" id="MobiDB-lite"/>
    </source>
</evidence>
<feature type="region of interest" description="Disordered" evidence="5">
    <location>
        <begin position="176"/>
        <end position="231"/>
    </location>
</feature>
<protein>
    <recommendedName>
        <fullName evidence="7">GRF-type domain-containing protein</fullName>
    </recommendedName>
</protein>
<dbReference type="InterPro" id="IPR027450">
    <property type="entry name" value="AlkB-like"/>
</dbReference>
<keyword evidence="6" id="KW-1133">Transmembrane helix</keyword>
<keyword evidence="1" id="KW-0479">Metal-binding</keyword>
<sequence length="636" mass="70823">MSAINIRIDILQTIYHFDLVFKLRCKRCEEDHLSPCAGNMMALFAFFALNLLCFCRAATSQKNYFIFPPDGGPDGGTPGDSNYLFKLGEVAHLEWVVNTTGRLSLTAWQGQRDRKANWHSTLLLDQVSAPVPTEYVWTVTPLTYESNFRLAPIHFLIELEDALGFNSQFVEIQEADKGSGVTRMAGSTPTHTTTTETSTSGSSTSSSTGSSTDTNNTTEKEPLRATPSSASDDKLGLKLGLGIGISMAFIVGGLIGYLMRRRSQIHGAMDAFVTRKRKSNSKPELTDNAHGNSVEDEPTDVKLAILSSLHPAIEQETLLDVLLAYNGSVAEASAILKHFAQSRAEDGQPLAAKKRLISRKGATMHLYDPVDVAEHTPCTIIHNFLPTEEANGLLRELLVESESFEKISFKLFENVVASPHTSGFFVESYDEMQEQKTAYLYNGARLSDVRRLTPHLLTVKPLVQEAVNGEIQTRIRTKYPNGQKLRYQSAKPWVPNAAFVNCYDGPKESVGWHSDQLTYLGPRAVIGSISLGVSREFREEWKHSVSPAPSVEPHPIAGNKRINITYRYYRDTMHPKHTPKCKCGIPCVLRVVQRKKENYGKYFWMCHAGNVPGKESCAFFEWARFDDDGDPCRRAS</sequence>
<evidence type="ECO:0000256" key="6">
    <source>
        <dbReference type="SAM" id="Phobius"/>
    </source>
</evidence>